<dbReference type="PIRSF" id="PIRSF037004">
    <property type="entry name" value="UCP037004"/>
    <property type="match status" value="1"/>
</dbReference>
<reference evidence="3 5" key="3">
    <citation type="submission" date="2020-08" db="EMBL/GenBank/DDBJ databases">
        <title>Genomic Encyclopedia of Type Strains, Phase IV (KMG-V): Genome sequencing to study the core and pangenomes of soil and plant-associated prokaryotes.</title>
        <authorList>
            <person name="Whitman W."/>
        </authorList>
    </citation>
    <scope>NUCLEOTIDE SEQUENCE [LARGE SCALE GENOMIC DNA]</scope>
    <source>
        <strain evidence="3 5">D1</strain>
    </source>
</reference>
<dbReference type="InterPro" id="IPR017087">
    <property type="entry name" value="UCP037004"/>
</dbReference>
<reference evidence="2" key="2">
    <citation type="submission" date="2018-02" db="EMBL/GenBank/DDBJ databases">
        <title>Complete genome sequence of the Methanococcus maripaludis type strain JJ (DSM 2067), a model for selenoprotein synthesis in Archaea.</title>
        <authorList>
            <person name="Poehlein A."/>
            <person name="Heym D."/>
            <person name="Quitzke V."/>
            <person name="Fersch J."/>
            <person name="Daniel R."/>
            <person name="Rother M."/>
        </authorList>
    </citation>
    <scope>NUCLEOTIDE SEQUENCE [LARGE SCALE GENOMIC DNA]</scope>
    <source>
        <strain evidence="2">DSM 2067</strain>
    </source>
</reference>
<organism evidence="2 4">
    <name type="scientific">Methanococcus maripaludis</name>
    <name type="common">Methanococcus deltae</name>
    <dbReference type="NCBI Taxonomy" id="39152"/>
    <lineage>
        <taxon>Archaea</taxon>
        <taxon>Methanobacteriati</taxon>
        <taxon>Methanobacteriota</taxon>
        <taxon>Methanomada group</taxon>
        <taxon>Methanococci</taxon>
        <taxon>Methanococcales</taxon>
        <taxon>Methanococcaceae</taxon>
        <taxon>Methanococcus</taxon>
    </lineage>
</organism>
<evidence type="ECO:0000313" key="2">
    <source>
        <dbReference type="EMBL" id="AVB77163.1"/>
    </source>
</evidence>
<sequence>MRNFKKPDVLVSKCLEHGRCRYDGQMISSDFVKNTKKYFNYVPVCPEVEIGLSIPRNSLKIVFENEKFEFIQNITNNNYTSKITQFSSDFLDSIENIDGAVLKHKSPSCGIKNVKVYTAKGNPTNQKTEGFFAKEVLYRYSDIAIEEESRLRNKRIKDHFLTKLYTIKDFKEVKESESIKNLIEFHTNNKFLFMAYNQKQKDVLGNIVGNHNKNFDKIIKLYEKHLQLLLKRPSAIGSNINVLMHIFGYISNKISKDEKSLFIDSLQRYHDELDCLCVPIILLKSWVIRFNVDYLKKQTYFEPFPQELADNSEMFKRDYWND</sequence>
<dbReference type="Pfam" id="PF04463">
    <property type="entry name" value="2-thiour_desulf"/>
    <property type="match status" value="1"/>
</dbReference>
<dbReference type="GeneID" id="36102875"/>
<dbReference type="Proteomes" id="UP000590564">
    <property type="component" value="Unassembled WGS sequence"/>
</dbReference>
<proteinExistence type="predicted"/>
<evidence type="ECO:0000313" key="4">
    <source>
        <dbReference type="Proteomes" id="UP000239462"/>
    </source>
</evidence>
<dbReference type="Pfam" id="PF08349">
    <property type="entry name" value="DUF1722"/>
    <property type="match status" value="1"/>
</dbReference>
<dbReference type="AlphaFoldDB" id="A0A2L1CCW2"/>
<reference evidence="4" key="1">
    <citation type="journal article" date="2018" name="Genome Announc.">
        <title>Complete Genome Sequence of the Methanococcus maripaludis Type Strain JJ (DSM 2067), a Model for Selenoprotein Synthesis in Archaea.</title>
        <authorList>
            <person name="Poehlein A."/>
            <person name="Heym D."/>
            <person name="Quitzke V."/>
            <person name="Fersch J."/>
            <person name="Daniel R."/>
            <person name="Rother M."/>
        </authorList>
    </citation>
    <scope>NUCLEOTIDE SEQUENCE [LARGE SCALE GENOMIC DNA]</scope>
    <source>
        <strain evidence="4">DSM 2067</strain>
    </source>
</reference>
<dbReference type="EMBL" id="JACHED010000001">
    <property type="protein sequence ID" value="MBB6496320.1"/>
    <property type="molecule type" value="Genomic_DNA"/>
</dbReference>
<dbReference type="PANTHER" id="PTHR30087:SF0">
    <property type="entry name" value="INNER MEMBRANE PROTEIN"/>
    <property type="match status" value="1"/>
</dbReference>
<dbReference type="EMBL" id="CP026606">
    <property type="protein sequence ID" value="AVB77163.1"/>
    <property type="molecule type" value="Genomic_DNA"/>
</dbReference>
<evidence type="ECO:0000313" key="3">
    <source>
        <dbReference type="EMBL" id="MBB6496320.1"/>
    </source>
</evidence>
<dbReference type="PANTHER" id="PTHR30087">
    <property type="entry name" value="INNER MEMBRANE PROTEIN"/>
    <property type="match status" value="1"/>
</dbReference>
<gene>
    <name evidence="3" type="ORF">HNP96_000341</name>
    <name evidence="2" type="ORF">MMJJ_17930</name>
</gene>
<dbReference type="KEGG" id="mmad:MMJJ_17930"/>
<dbReference type="RefSeq" id="WP_104838514.1">
    <property type="nucleotide sequence ID" value="NZ_CP026606.1"/>
</dbReference>
<evidence type="ECO:0000259" key="1">
    <source>
        <dbReference type="Pfam" id="PF08349"/>
    </source>
</evidence>
<protein>
    <submittedName>
        <fullName evidence="3">Uncharacterized protein YbgA (DUF1722 family)/uncharacterized protein YbbK (DUF523 family)</fullName>
    </submittedName>
</protein>
<evidence type="ECO:0000313" key="5">
    <source>
        <dbReference type="Proteomes" id="UP000590564"/>
    </source>
</evidence>
<dbReference type="InterPro" id="IPR007553">
    <property type="entry name" value="2-thiour_desulf"/>
</dbReference>
<name>A0A2L1CCW2_METMI</name>
<dbReference type="InterPro" id="IPR013560">
    <property type="entry name" value="DUF1722"/>
</dbReference>
<feature type="domain" description="DUF1722" evidence="1">
    <location>
        <begin position="190"/>
        <end position="305"/>
    </location>
</feature>
<dbReference type="Proteomes" id="UP000239462">
    <property type="component" value="Chromosome"/>
</dbReference>
<accession>A0A2L1CCW2</accession>